<keyword evidence="3" id="KW-1185">Reference proteome</keyword>
<dbReference type="Proteomes" id="UP001187415">
    <property type="component" value="Unassembled WGS sequence"/>
</dbReference>
<evidence type="ECO:0000256" key="1">
    <source>
        <dbReference type="SAM" id="MobiDB-lite"/>
    </source>
</evidence>
<dbReference type="AlphaFoldDB" id="A0AA88J9Z4"/>
<feature type="compositionally biased region" description="Pro residues" evidence="1">
    <location>
        <begin position="80"/>
        <end position="94"/>
    </location>
</feature>
<dbReference type="EMBL" id="JAUPFM010000019">
    <property type="protein sequence ID" value="KAK2820358.1"/>
    <property type="molecule type" value="Genomic_DNA"/>
</dbReference>
<feature type="compositionally biased region" description="Polar residues" evidence="1">
    <location>
        <begin position="1"/>
        <end position="15"/>
    </location>
</feature>
<evidence type="ECO:0000313" key="3">
    <source>
        <dbReference type="Proteomes" id="UP001187415"/>
    </source>
</evidence>
<feature type="region of interest" description="Disordered" evidence="1">
    <location>
        <begin position="1"/>
        <end position="130"/>
    </location>
</feature>
<comment type="caution">
    <text evidence="2">The sequence shown here is derived from an EMBL/GenBank/DDBJ whole genome shotgun (WGS) entry which is preliminary data.</text>
</comment>
<gene>
    <name evidence="2" type="ORF">Q5P01_023317</name>
</gene>
<sequence>MSDSEQQQEGENPSELQWPENGDEWSDGEDGPGMDCGLLQAMAEEDEEINVYNEETFGMDLDAQETTEDTTSSLLQFGEPLPPPPPTPPPPQTPGHPSLPTLPRPLLGRGHSICPGRPQASVAEAGVREE</sequence>
<name>A0AA88J9Z4_CHASR</name>
<protein>
    <submittedName>
        <fullName evidence="2">Uncharacterized protein</fullName>
    </submittedName>
</protein>
<reference evidence="2" key="1">
    <citation type="submission" date="2023-07" db="EMBL/GenBank/DDBJ databases">
        <title>Chromosome-level Genome Assembly of Striped Snakehead (Channa striata).</title>
        <authorList>
            <person name="Liu H."/>
        </authorList>
    </citation>
    <scope>NUCLEOTIDE SEQUENCE</scope>
    <source>
        <strain evidence="2">Gz</strain>
        <tissue evidence="2">Muscle</tissue>
    </source>
</reference>
<accession>A0AA88J9Z4</accession>
<feature type="compositionally biased region" description="Low complexity" evidence="1">
    <location>
        <begin position="95"/>
        <end position="107"/>
    </location>
</feature>
<organism evidence="2 3">
    <name type="scientific">Channa striata</name>
    <name type="common">Snakehead murrel</name>
    <name type="synonym">Ophicephalus striatus</name>
    <dbReference type="NCBI Taxonomy" id="64152"/>
    <lineage>
        <taxon>Eukaryota</taxon>
        <taxon>Metazoa</taxon>
        <taxon>Chordata</taxon>
        <taxon>Craniata</taxon>
        <taxon>Vertebrata</taxon>
        <taxon>Euteleostomi</taxon>
        <taxon>Actinopterygii</taxon>
        <taxon>Neopterygii</taxon>
        <taxon>Teleostei</taxon>
        <taxon>Neoteleostei</taxon>
        <taxon>Acanthomorphata</taxon>
        <taxon>Anabantaria</taxon>
        <taxon>Anabantiformes</taxon>
        <taxon>Channoidei</taxon>
        <taxon>Channidae</taxon>
        <taxon>Channa</taxon>
    </lineage>
</organism>
<evidence type="ECO:0000313" key="2">
    <source>
        <dbReference type="EMBL" id="KAK2820358.1"/>
    </source>
</evidence>
<proteinExistence type="predicted"/>
<feature type="compositionally biased region" description="Acidic residues" evidence="1">
    <location>
        <begin position="21"/>
        <end position="32"/>
    </location>
</feature>